<keyword evidence="1" id="KW-1133">Transmembrane helix</keyword>
<dbReference type="AlphaFoldDB" id="A0A8K0XL31"/>
<evidence type="ECO:0000256" key="1">
    <source>
        <dbReference type="SAM" id="Phobius"/>
    </source>
</evidence>
<feature type="transmembrane region" description="Helical" evidence="1">
    <location>
        <begin position="56"/>
        <end position="77"/>
    </location>
</feature>
<proteinExistence type="predicted"/>
<dbReference type="InterPro" id="IPR045339">
    <property type="entry name" value="DUF6534"/>
</dbReference>
<dbReference type="Pfam" id="PF20152">
    <property type="entry name" value="DUF6534"/>
    <property type="match status" value="1"/>
</dbReference>
<dbReference type="OrthoDB" id="2535105at2759"/>
<sequence>MPNNVNETTTALPDITLIAGPVLIGHVITWGLMGMLTVQVYIYYLAFPKDNWKTKFLVGTAYAVETTQTACFTYDIFRIFVRGWSNPSELDSVGLLWLDISIIPGIVPTLCQLFYAWRIHRLSQSYKIPVLVALLSITQLVVTLYGGVRAIHMQNILNYPETVVFTSLLICFTSEALCDTLIACSMSYFFWKARKTVLSRQASTMLTRLIRLTVETGFITAVSTTVMFMLFVGQKDTLLYAGFLTPSSKLYSNTLLVLLNSRVRILGGRVEGGNAAVGGQLSIRTSFRRTLIFDHEANDTIPPSELPKGPDVKDETIDIDMTDSNGLQQLPFMPESRV</sequence>
<feature type="transmembrane region" description="Helical" evidence="1">
    <location>
        <begin position="163"/>
        <end position="191"/>
    </location>
</feature>
<evidence type="ECO:0000259" key="2">
    <source>
        <dbReference type="Pfam" id="PF20152"/>
    </source>
</evidence>
<feature type="transmembrane region" description="Helical" evidence="1">
    <location>
        <begin position="212"/>
        <end position="232"/>
    </location>
</feature>
<dbReference type="EMBL" id="JAEVFJ010000043">
    <property type="protein sequence ID" value="KAH8085999.1"/>
    <property type="molecule type" value="Genomic_DNA"/>
</dbReference>
<keyword evidence="4" id="KW-1185">Reference proteome</keyword>
<name>A0A8K0XL31_9AGAR</name>
<comment type="caution">
    <text evidence="3">The sequence shown here is derived from an EMBL/GenBank/DDBJ whole genome shotgun (WGS) entry which is preliminary data.</text>
</comment>
<dbReference type="Proteomes" id="UP000813824">
    <property type="component" value="Unassembled WGS sequence"/>
</dbReference>
<protein>
    <recommendedName>
        <fullName evidence="2">DUF6534 domain-containing protein</fullName>
    </recommendedName>
</protein>
<evidence type="ECO:0000313" key="3">
    <source>
        <dbReference type="EMBL" id="KAH8085999.1"/>
    </source>
</evidence>
<evidence type="ECO:0000313" key="4">
    <source>
        <dbReference type="Proteomes" id="UP000813824"/>
    </source>
</evidence>
<feature type="transmembrane region" description="Helical" evidence="1">
    <location>
        <begin position="23"/>
        <end position="44"/>
    </location>
</feature>
<feature type="transmembrane region" description="Helical" evidence="1">
    <location>
        <begin position="238"/>
        <end position="259"/>
    </location>
</feature>
<gene>
    <name evidence="3" type="ORF">BXZ70DRAFT_1045453</name>
</gene>
<keyword evidence="1" id="KW-0472">Membrane</keyword>
<reference evidence="3" key="1">
    <citation type="journal article" date="2021" name="New Phytol.">
        <title>Evolutionary innovations through gain and loss of genes in the ectomycorrhizal Boletales.</title>
        <authorList>
            <person name="Wu G."/>
            <person name="Miyauchi S."/>
            <person name="Morin E."/>
            <person name="Kuo A."/>
            <person name="Drula E."/>
            <person name="Varga T."/>
            <person name="Kohler A."/>
            <person name="Feng B."/>
            <person name="Cao Y."/>
            <person name="Lipzen A."/>
            <person name="Daum C."/>
            <person name="Hundley H."/>
            <person name="Pangilinan J."/>
            <person name="Johnson J."/>
            <person name="Barry K."/>
            <person name="LaButti K."/>
            <person name="Ng V."/>
            <person name="Ahrendt S."/>
            <person name="Min B."/>
            <person name="Choi I.G."/>
            <person name="Park H."/>
            <person name="Plett J.M."/>
            <person name="Magnuson J."/>
            <person name="Spatafora J.W."/>
            <person name="Nagy L.G."/>
            <person name="Henrissat B."/>
            <person name="Grigoriev I.V."/>
            <person name="Yang Z.L."/>
            <person name="Xu J."/>
            <person name="Martin F.M."/>
        </authorList>
    </citation>
    <scope>NUCLEOTIDE SEQUENCE</scope>
    <source>
        <strain evidence="3">KKN 215</strain>
    </source>
</reference>
<feature type="transmembrane region" description="Helical" evidence="1">
    <location>
        <begin position="128"/>
        <end position="151"/>
    </location>
</feature>
<dbReference type="PANTHER" id="PTHR40465:SF1">
    <property type="entry name" value="DUF6534 DOMAIN-CONTAINING PROTEIN"/>
    <property type="match status" value="1"/>
</dbReference>
<dbReference type="PANTHER" id="PTHR40465">
    <property type="entry name" value="CHROMOSOME 1, WHOLE GENOME SHOTGUN SEQUENCE"/>
    <property type="match status" value="1"/>
</dbReference>
<feature type="transmembrane region" description="Helical" evidence="1">
    <location>
        <begin position="97"/>
        <end position="116"/>
    </location>
</feature>
<keyword evidence="1" id="KW-0812">Transmembrane</keyword>
<organism evidence="3 4">
    <name type="scientific">Cristinia sonorae</name>
    <dbReference type="NCBI Taxonomy" id="1940300"/>
    <lineage>
        <taxon>Eukaryota</taxon>
        <taxon>Fungi</taxon>
        <taxon>Dikarya</taxon>
        <taxon>Basidiomycota</taxon>
        <taxon>Agaricomycotina</taxon>
        <taxon>Agaricomycetes</taxon>
        <taxon>Agaricomycetidae</taxon>
        <taxon>Agaricales</taxon>
        <taxon>Pleurotineae</taxon>
        <taxon>Stephanosporaceae</taxon>
        <taxon>Cristinia</taxon>
    </lineage>
</organism>
<accession>A0A8K0XL31</accession>
<feature type="domain" description="DUF6534" evidence="2">
    <location>
        <begin position="176"/>
        <end position="263"/>
    </location>
</feature>